<keyword evidence="16" id="KW-1185">Reference proteome</keyword>
<dbReference type="FunFam" id="3.40.50.300:FF:000011">
    <property type="entry name" value="Putative ABC transporter ATP-binding component"/>
    <property type="match status" value="1"/>
</dbReference>
<comment type="similarity">
    <text evidence="1">Belongs to the ABC transporter superfamily. ABCF family. Translational throttle EttA subfamily.</text>
</comment>
<feature type="compositionally biased region" description="Basic and acidic residues" evidence="13">
    <location>
        <begin position="522"/>
        <end position="532"/>
    </location>
</feature>
<name>A0A1T5H4L3_9BACT</name>
<dbReference type="GO" id="GO:0016887">
    <property type="term" value="F:ATP hydrolysis activity"/>
    <property type="evidence" value="ECO:0007669"/>
    <property type="project" value="InterPro"/>
</dbReference>
<evidence type="ECO:0000256" key="13">
    <source>
        <dbReference type="SAM" id="MobiDB-lite"/>
    </source>
</evidence>
<dbReference type="InterPro" id="IPR032781">
    <property type="entry name" value="ABC_tran_Xtn"/>
</dbReference>
<feature type="compositionally biased region" description="Polar residues" evidence="13">
    <location>
        <begin position="533"/>
        <end position="544"/>
    </location>
</feature>
<feature type="domain" description="ABC transporter" evidence="14">
    <location>
        <begin position="312"/>
        <end position="530"/>
    </location>
</feature>
<dbReference type="InterPro" id="IPR003593">
    <property type="entry name" value="AAA+_ATPase"/>
</dbReference>
<dbReference type="GO" id="GO:0000049">
    <property type="term" value="F:tRNA binding"/>
    <property type="evidence" value="ECO:0007669"/>
    <property type="project" value="UniProtKB-KW"/>
</dbReference>
<dbReference type="InterPro" id="IPR032524">
    <property type="entry name" value="ABC_tran_C"/>
</dbReference>
<evidence type="ECO:0000256" key="3">
    <source>
        <dbReference type="ARBA" id="ARBA00022555"/>
    </source>
</evidence>
<keyword evidence="5" id="KW-0677">Repeat</keyword>
<dbReference type="GO" id="GO:0005524">
    <property type="term" value="F:ATP binding"/>
    <property type="evidence" value="ECO:0007669"/>
    <property type="project" value="UniProtKB-KW"/>
</dbReference>
<dbReference type="InterPro" id="IPR051309">
    <property type="entry name" value="ABCF_ATPase"/>
</dbReference>
<evidence type="ECO:0000256" key="7">
    <source>
        <dbReference type="ARBA" id="ARBA00022801"/>
    </source>
</evidence>
<keyword evidence="11" id="KW-0648">Protein biosynthesis</keyword>
<evidence type="ECO:0000256" key="12">
    <source>
        <dbReference type="SAM" id="Coils"/>
    </source>
</evidence>
<dbReference type="InterPro" id="IPR027417">
    <property type="entry name" value="P-loop_NTPase"/>
</dbReference>
<gene>
    <name evidence="15" type="ORF">SAMN05660293_04882</name>
</gene>
<evidence type="ECO:0000256" key="1">
    <source>
        <dbReference type="ARBA" id="ARBA00005868"/>
    </source>
</evidence>
<protein>
    <submittedName>
        <fullName evidence="15">ATP-binding cassette, subfamily F, uup</fullName>
    </submittedName>
</protein>
<keyword evidence="9" id="KW-0810">Translation regulation</keyword>
<keyword evidence="3" id="KW-0820">tRNA-binding</keyword>
<dbReference type="CDD" id="cd03221">
    <property type="entry name" value="ABCF_EF-3"/>
    <property type="match status" value="2"/>
</dbReference>
<keyword evidence="7" id="KW-0378">Hydrolase</keyword>
<evidence type="ECO:0000256" key="10">
    <source>
        <dbReference type="ARBA" id="ARBA00022884"/>
    </source>
</evidence>
<dbReference type="InterPro" id="IPR017871">
    <property type="entry name" value="ABC_transporter-like_CS"/>
</dbReference>
<dbReference type="PROSITE" id="PS00211">
    <property type="entry name" value="ABC_TRANSPORTER_1"/>
    <property type="match status" value="2"/>
</dbReference>
<dbReference type="SMART" id="SM00382">
    <property type="entry name" value="AAA"/>
    <property type="match status" value="2"/>
</dbReference>
<dbReference type="GO" id="GO:0019843">
    <property type="term" value="F:rRNA binding"/>
    <property type="evidence" value="ECO:0007669"/>
    <property type="project" value="UniProtKB-KW"/>
</dbReference>
<evidence type="ECO:0000259" key="14">
    <source>
        <dbReference type="PROSITE" id="PS50893"/>
    </source>
</evidence>
<dbReference type="GO" id="GO:0006412">
    <property type="term" value="P:translation"/>
    <property type="evidence" value="ECO:0007669"/>
    <property type="project" value="UniProtKB-KW"/>
</dbReference>
<dbReference type="GO" id="GO:0006417">
    <property type="term" value="P:regulation of translation"/>
    <property type="evidence" value="ECO:0007669"/>
    <property type="project" value="UniProtKB-KW"/>
</dbReference>
<dbReference type="PANTHER" id="PTHR42855">
    <property type="entry name" value="ABC TRANSPORTER ATP-BINDING SUBUNIT"/>
    <property type="match status" value="1"/>
</dbReference>
<organism evidence="15 16">
    <name type="scientific">Dyadobacter psychrophilus</name>
    <dbReference type="NCBI Taxonomy" id="651661"/>
    <lineage>
        <taxon>Bacteria</taxon>
        <taxon>Pseudomonadati</taxon>
        <taxon>Bacteroidota</taxon>
        <taxon>Cytophagia</taxon>
        <taxon>Cytophagales</taxon>
        <taxon>Spirosomataceae</taxon>
        <taxon>Dyadobacter</taxon>
    </lineage>
</organism>
<dbReference type="Gene3D" id="3.40.50.300">
    <property type="entry name" value="P-loop containing nucleotide triphosphate hydrolases"/>
    <property type="match status" value="2"/>
</dbReference>
<evidence type="ECO:0000256" key="4">
    <source>
        <dbReference type="ARBA" id="ARBA00022730"/>
    </source>
</evidence>
<keyword evidence="8 15" id="KW-0067">ATP-binding</keyword>
<dbReference type="Proteomes" id="UP000190897">
    <property type="component" value="Unassembled WGS sequence"/>
</dbReference>
<evidence type="ECO:0000256" key="8">
    <source>
        <dbReference type="ARBA" id="ARBA00022840"/>
    </source>
</evidence>
<dbReference type="PANTHER" id="PTHR42855:SF1">
    <property type="entry name" value="ABC TRANSPORTER DOMAIN-CONTAINING PROTEIN"/>
    <property type="match status" value="1"/>
</dbReference>
<dbReference type="EMBL" id="FUZA01000008">
    <property type="protein sequence ID" value="SKC15604.1"/>
    <property type="molecule type" value="Genomic_DNA"/>
</dbReference>
<feature type="domain" description="ABC transporter" evidence="14">
    <location>
        <begin position="4"/>
        <end position="247"/>
    </location>
</feature>
<dbReference type="GO" id="GO:0003677">
    <property type="term" value="F:DNA binding"/>
    <property type="evidence" value="ECO:0007669"/>
    <property type="project" value="InterPro"/>
</dbReference>
<evidence type="ECO:0000256" key="6">
    <source>
        <dbReference type="ARBA" id="ARBA00022741"/>
    </source>
</evidence>
<evidence type="ECO:0000256" key="2">
    <source>
        <dbReference type="ARBA" id="ARBA00022490"/>
    </source>
</evidence>
<dbReference type="InterPro" id="IPR037118">
    <property type="entry name" value="Val-tRNA_synth_C_sf"/>
</dbReference>
<keyword evidence="2" id="KW-0963">Cytoplasm</keyword>
<dbReference type="Gene3D" id="1.10.287.380">
    <property type="entry name" value="Valyl-tRNA synthetase, C-terminal domain"/>
    <property type="match status" value="1"/>
</dbReference>
<dbReference type="InterPro" id="IPR003439">
    <property type="entry name" value="ABC_transporter-like_ATP-bd"/>
</dbReference>
<proteinExistence type="inferred from homology"/>
<keyword evidence="6" id="KW-0547">Nucleotide-binding</keyword>
<keyword evidence="12" id="KW-0175">Coiled coil</keyword>
<feature type="coiled-coil region" evidence="12">
    <location>
        <begin position="573"/>
        <end position="630"/>
    </location>
</feature>
<dbReference type="OrthoDB" id="1521973at2"/>
<evidence type="ECO:0000256" key="9">
    <source>
        <dbReference type="ARBA" id="ARBA00022845"/>
    </source>
</evidence>
<evidence type="ECO:0000256" key="5">
    <source>
        <dbReference type="ARBA" id="ARBA00022737"/>
    </source>
</evidence>
<dbReference type="Pfam" id="PF12848">
    <property type="entry name" value="ABC_tran_Xtn"/>
    <property type="match status" value="1"/>
</dbReference>
<dbReference type="PROSITE" id="PS50893">
    <property type="entry name" value="ABC_TRANSPORTER_2"/>
    <property type="match status" value="2"/>
</dbReference>
<evidence type="ECO:0000313" key="15">
    <source>
        <dbReference type="EMBL" id="SKC15604.1"/>
    </source>
</evidence>
<dbReference type="STRING" id="651661.SAMN05660293_04882"/>
<dbReference type="FunFam" id="3.40.50.300:FF:000183">
    <property type="entry name" value="ABC transporter ATP-binding protein yjjK"/>
    <property type="match status" value="1"/>
</dbReference>
<accession>A0A1T5H4L3</accession>
<dbReference type="RefSeq" id="WP_082217332.1">
    <property type="nucleotide sequence ID" value="NZ_FUZA01000008.1"/>
</dbReference>
<dbReference type="Pfam" id="PF16326">
    <property type="entry name" value="ABC_tran_CTD"/>
    <property type="match status" value="1"/>
</dbReference>
<dbReference type="Pfam" id="PF00005">
    <property type="entry name" value="ABC_tran"/>
    <property type="match status" value="2"/>
</dbReference>
<dbReference type="SUPFAM" id="SSF52540">
    <property type="entry name" value="P-loop containing nucleoside triphosphate hydrolases"/>
    <property type="match status" value="2"/>
</dbReference>
<evidence type="ECO:0000313" key="16">
    <source>
        <dbReference type="Proteomes" id="UP000190897"/>
    </source>
</evidence>
<feature type="region of interest" description="Disordered" evidence="13">
    <location>
        <begin position="522"/>
        <end position="544"/>
    </location>
</feature>
<sequence>MNYLSAENIAKSFGDQWLFKNINFGISRGDKVALIGTNGTGKTTFLNILTGKIPADEGEVSIRKDIRVGYLDQSPAFDESLSVIDVIFSSNNPVAQVVKRYEHAIETDNHDELAEVMEDMDKFNAWDFEYRTKEILGRLGIHHTENLFGTLSGGQRKRVAMAKVLLEDPDLLILDEPTNHLDLDTVEWLENYLNTSNTTLLVVTHDRYFLDTVCNQMLELDHGSAYPYKGNYSYFLEKKAEREEMEAAGIDKARNLMRKELDWIRRQPKARGTKAKYRVDAFEELKEKASQKKFDTQMELNVRTSRLGSKIIELENVSKGFGERQLIKNFEYTFRKGDRIGIVGQNGMGKSTLLNMITGELMPDKGQIVKGETVQFGYYKQSDLVFNENQRVIDIVKDVAEVVQLGTGETVTVGHLLQAFLFSPSKQYDFISKLSGGEKRRLQLLLILIKQPNFLILDEPTNDLDIASLNVLEEFLLNFPGCLVIVSHDRYFLDRLVQHIFVFEGEGRISDFPGNYTELREYQDEQEAEKKSSGTNANGGKSNTTHVIQPVKETAAPVATAPVAPATPKRKLSYKEQKEMEQLESDIAKMEEQKAVLVAKLHEGGSHAELAQWSKQIEELTESQADKEMRWLELSENA</sequence>
<keyword evidence="10" id="KW-0694">RNA-binding</keyword>
<keyword evidence="4" id="KW-0699">rRNA-binding</keyword>
<dbReference type="AlphaFoldDB" id="A0A1T5H4L3"/>
<evidence type="ECO:0000256" key="11">
    <source>
        <dbReference type="ARBA" id="ARBA00022917"/>
    </source>
</evidence>
<reference evidence="16" key="1">
    <citation type="submission" date="2017-02" db="EMBL/GenBank/DDBJ databases">
        <authorList>
            <person name="Varghese N."/>
            <person name="Submissions S."/>
        </authorList>
    </citation>
    <scope>NUCLEOTIDE SEQUENCE [LARGE SCALE GENOMIC DNA]</scope>
    <source>
        <strain evidence="16">DSM 22270</strain>
    </source>
</reference>